<proteinExistence type="inferred from homology"/>
<sequence>MAGVMRIFLVYPTFAVYRQVVLTVQLFEMLHHGEGMLSQSKRKKFFWNVLIAIFAWQWCYDVFMFIHLSFLIFGLPGEYMAPTLTGISVLCLANQKWVWFTRVFGGAVGNEGLGAFSLCFDWAYVGTGGSSIGSMFTPLATQLDANDLHSNSWSLTGLQNFPQLLYENGTEYDQLSILNGAPDHLSNRNIITLAADDFTLNYDRLAIQGLPWYAASRLLYKVSRTIFIGAGLTHFLLWHGKRVYNLIRAGREGIDDPHFKKMKAYPGETLHVASCTNTSTTVMSGAAKLLNALLGGHVGSRNRDYPFMQTSKGILEQKKNT</sequence>
<keyword evidence="4 9" id="KW-0812">Transmembrane</keyword>
<evidence type="ECO:0000256" key="2">
    <source>
        <dbReference type="ARBA" id="ARBA00008807"/>
    </source>
</evidence>
<dbReference type="GO" id="GO:0015031">
    <property type="term" value="P:protein transport"/>
    <property type="evidence" value="ECO:0007669"/>
    <property type="project" value="UniProtKB-KW"/>
</dbReference>
<evidence type="ECO:0000256" key="9">
    <source>
        <dbReference type="SAM" id="Phobius"/>
    </source>
</evidence>
<evidence type="ECO:0000313" key="11">
    <source>
        <dbReference type="Proteomes" id="UP001218218"/>
    </source>
</evidence>
<evidence type="ECO:0000256" key="4">
    <source>
        <dbReference type="ARBA" id="ARBA00022692"/>
    </source>
</evidence>
<comment type="similarity">
    <text evidence="2">Belongs to the oligopeptide OPT transporter family.</text>
</comment>
<dbReference type="InterPro" id="IPR004648">
    <property type="entry name" value="Oligpept_transpt"/>
</dbReference>
<keyword evidence="6" id="KW-0653">Protein transport</keyword>
<dbReference type="Proteomes" id="UP001218218">
    <property type="component" value="Unassembled WGS sequence"/>
</dbReference>
<dbReference type="AlphaFoldDB" id="A0AAD6ZCQ9"/>
<protein>
    <submittedName>
        <fullName evidence="10">Uncharacterized protein</fullName>
    </submittedName>
</protein>
<evidence type="ECO:0000256" key="1">
    <source>
        <dbReference type="ARBA" id="ARBA00004141"/>
    </source>
</evidence>
<evidence type="ECO:0000256" key="6">
    <source>
        <dbReference type="ARBA" id="ARBA00022927"/>
    </source>
</evidence>
<dbReference type="Pfam" id="PF03169">
    <property type="entry name" value="OPT"/>
    <property type="match status" value="1"/>
</dbReference>
<dbReference type="InterPro" id="IPR004813">
    <property type="entry name" value="OPT"/>
</dbReference>
<evidence type="ECO:0000313" key="10">
    <source>
        <dbReference type="EMBL" id="KAJ7315629.1"/>
    </source>
</evidence>
<organism evidence="10 11">
    <name type="scientific">Mycena albidolilacea</name>
    <dbReference type="NCBI Taxonomy" id="1033008"/>
    <lineage>
        <taxon>Eukaryota</taxon>
        <taxon>Fungi</taxon>
        <taxon>Dikarya</taxon>
        <taxon>Basidiomycota</taxon>
        <taxon>Agaricomycotina</taxon>
        <taxon>Agaricomycetes</taxon>
        <taxon>Agaricomycetidae</taxon>
        <taxon>Agaricales</taxon>
        <taxon>Marasmiineae</taxon>
        <taxon>Mycenaceae</taxon>
        <taxon>Mycena</taxon>
    </lineage>
</organism>
<comment type="caution">
    <text evidence="10">The sequence shown here is derived from an EMBL/GenBank/DDBJ whole genome shotgun (WGS) entry which is preliminary data.</text>
</comment>
<reference evidence="10" key="1">
    <citation type="submission" date="2023-03" db="EMBL/GenBank/DDBJ databases">
        <title>Massive genome expansion in bonnet fungi (Mycena s.s.) driven by repeated elements and novel gene families across ecological guilds.</title>
        <authorList>
            <consortium name="Lawrence Berkeley National Laboratory"/>
            <person name="Harder C.B."/>
            <person name="Miyauchi S."/>
            <person name="Viragh M."/>
            <person name="Kuo A."/>
            <person name="Thoen E."/>
            <person name="Andreopoulos B."/>
            <person name="Lu D."/>
            <person name="Skrede I."/>
            <person name="Drula E."/>
            <person name="Henrissat B."/>
            <person name="Morin E."/>
            <person name="Kohler A."/>
            <person name="Barry K."/>
            <person name="LaButti K."/>
            <person name="Morin E."/>
            <person name="Salamov A."/>
            <person name="Lipzen A."/>
            <person name="Mereny Z."/>
            <person name="Hegedus B."/>
            <person name="Baldrian P."/>
            <person name="Stursova M."/>
            <person name="Weitz H."/>
            <person name="Taylor A."/>
            <person name="Grigoriev I.V."/>
            <person name="Nagy L.G."/>
            <person name="Martin F."/>
            <person name="Kauserud H."/>
        </authorList>
    </citation>
    <scope>NUCLEOTIDE SEQUENCE</scope>
    <source>
        <strain evidence="10">CBHHK002</strain>
    </source>
</reference>
<evidence type="ECO:0000256" key="3">
    <source>
        <dbReference type="ARBA" id="ARBA00022448"/>
    </source>
</evidence>
<evidence type="ECO:0000256" key="7">
    <source>
        <dbReference type="ARBA" id="ARBA00022989"/>
    </source>
</evidence>
<evidence type="ECO:0000256" key="5">
    <source>
        <dbReference type="ARBA" id="ARBA00022856"/>
    </source>
</evidence>
<keyword evidence="5" id="KW-0571">Peptide transport</keyword>
<keyword evidence="8 9" id="KW-0472">Membrane</keyword>
<keyword evidence="7 9" id="KW-1133">Transmembrane helix</keyword>
<comment type="subcellular location">
    <subcellularLocation>
        <location evidence="1">Membrane</location>
        <topology evidence="1">Multi-pass membrane protein</topology>
    </subcellularLocation>
</comment>
<dbReference type="GO" id="GO:0016020">
    <property type="term" value="C:membrane"/>
    <property type="evidence" value="ECO:0007669"/>
    <property type="project" value="UniProtKB-SubCell"/>
</dbReference>
<dbReference type="EMBL" id="JARIHO010000061">
    <property type="protein sequence ID" value="KAJ7315629.1"/>
    <property type="molecule type" value="Genomic_DNA"/>
</dbReference>
<name>A0AAD6ZCQ9_9AGAR</name>
<accession>A0AAD6ZCQ9</accession>
<keyword evidence="3" id="KW-0813">Transport</keyword>
<keyword evidence="11" id="KW-1185">Reference proteome</keyword>
<dbReference type="GO" id="GO:0035673">
    <property type="term" value="F:oligopeptide transmembrane transporter activity"/>
    <property type="evidence" value="ECO:0007669"/>
    <property type="project" value="InterPro"/>
</dbReference>
<evidence type="ECO:0000256" key="8">
    <source>
        <dbReference type="ARBA" id="ARBA00023136"/>
    </source>
</evidence>
<gene>
    <name evidence="10" type="ORF">DFH08DRAFT_971974</name>
</gene>
<dbReference type="PANTHER" id="PTHR22601">
    <property type="entry name" value="ISP4 LIKE PROTEIN"/>
    <property type="match status" value="1"/>
</dbReference>
<feature type="transmembrane region" description="Helical" evidence="9">
    <location>
        <begin position="45"/>
        <end position="73"/>
    </location>
</feature>